<dbReference type="InterPro" id="IPR041698">
    <property type="entry name" value="Methyltransf_25"/>
</dbReference>
<keyword evidence="2" id="KW-0489">Methyltransferase</keyword>
<dbReference type="Pfam" id="PF13649">
    <property type="entry name" value="Methyltransf_25"/>
    <property type="match status" value="1"/>
</dbReference>
<dbReference type="GO" id="GO:0032259">
    <property type="term" value="P:methylation"/>
    <property type="evidence" value="ECO:0007669"/>
    <property type="project" value="UniProtKB-KW"/>
</dbReference>
<accession>A0A3S9Z7Q2</accession>
<dbReference type="AlphaFoldDB" id="A0A3S9Z7Q2"/>
<reference evidence="2 4" key="2">
    <citation type="submission" date="2018-12" db="EMBL/GenBank/DDBJ databases">
        <title>Streptomyces griseoviridis F1-27 complete genome.</title>
        <authorList>
            <person name="Mariita R.M."/>
            <person name="Sello J.K."/>
        </authorList>
    </citation>
    <scope>NUCLEOTIDE SEQUENCE [LARGE SCALE GENOMIC DNA]</scope>
    <source>
        <strain evidence="2 4">F1-27</strain>
    </source>
</reference>
<evidence type="ECO:0000313" key="4">
    <source>
        <dbReference type="Proteomes" id="UP000271291"/>
    </source>
</evidence>
<evidence type="ECO:0000259" key="1">
    <source>
        <dbReference type="Pfam" id="PF13649"/>
    </source>
</evidence>
<dbReference type="GO" id="GO:0008168">
    <property type="term" value="F:methyltransferase activity"/>
    <property type="evidence" value="ECO:0007669"/>
    <property type="project" value="UniProtKB-KW"/>
</dbReference>
<evidence type="ECO:0000313" key="3">
    <source>
        <dbReference type="EMBL" id="QCN89439.1"/>
    </source>
</evidence>
<dbReference type="InterPro" id="IPR029063">
    <property type="entry name" value="SAM-dependent_MTases_sf"/>
</dbReference>
<evidence type="ECO:0000313" key="5">
    <source>
        <dbReference type="Proteomes" id="UP000501753"/>
    </source>
</evidence>
<dbReference type="RefSeq" id="WP_127176618.1">
    <property type="nucleotide sequence ID" value="NZ_CP029078.1"/>
</dbReference>
<dbReference type="EMBL" id="CP034687">
    <property type="protein sequence ID" value="AZS83707.1"/>
    <property type="molecule type" value="Genomic_DNA"/>
</dbReference>
<protein>
    <submittedName>
        <fullName evidence="2 3">SAM-dependent methyltransferase</fullName>
    </submittedName>
</protein>
<dbReference type="KEGG" id="sgd:ELQ87_04905"/>
<organism evidence="2 4">
    <name type="scientific">Streptomyces griseoviridis</name>
    <dbReference type="NCBI Taxonomy" id="45398"/>
    <lineage>
        <taxon>Bacteria</taxon>
        <taxon>Bacillati</taxon>
        <taxon>Actinomycetota</taxon>
        <taxon>Actinomycetes</taxon>
        <taxon>Kitasatosporales</taxon>
        <taxon>Streptomycetaceae</taxon>
        <taxon>Streptomyces</taxon>
    </lineage>
</organism>
<gene>
    <name evidence="3" type="ORF">DDJ31_34450</name>
    <name evidence="2" type="ORF">ELQ87_04905</name>
</gene>
<dbReference type="Proteomes" id="UP000501753">
    <property type="component" value="Chromosome"/>
</dbReference>
<feature type="domain" description="Methyltransferase" evidence="1">
    <location>
        <begin position="46"/>
        <end position="139"/>
    </location>
</feature>
<dbReference type="SUPFAM" id="SSF53335">
    <property type="entry name" value="S-adenosyl-L-methionine-dependent methyltransferases"/>
    <property type="match status" value="1"/>
</dbReference>
<dbReference type="EMBL" id="CP029078">
    <property type="protein sequence ID" value="QCN89439.1"/>
    <property type="molecule type" value="Genomic_DNA"/>
</dbReference>
<dbReference type="Gene3D" id="3.40.50.150">
    <property type="entry name" value="Vaccinia Virus protein VP39"/>
    <property type="match status" value="1"/>
</dbReference>
<sequence length="244" mass="25675">MPSDTARPSPGYAADFADDYDRWFGKPGITGATVDALAALAGHGPVLELGVGTGRVALPLRARGLAVHGVDGSEAMVRRLRAKPGGDEIPVTVGDFAEVPVDGSFSLVYLAGGTFAELPDQAAQVRCFGNAAARLAPGGLFVLDAHVPEALAAAGPEIVAEGEDLLVLCHRRLDTAAQRYHSHYVVHEGGATRHLRVAFRYAGHGELDLMAAQAGLRLKERWGGWTGAPFTGDSAYHVSVYERP</sequence>
<evidence type="ECO:0000313" key="2">
    <source>
        <dbReference type="EMBL" id="AZS83707.1"/>
    </source>
</evidence>
<proteinExistence type="predicted"/>
<dbReference type="CDD" id="cd02440">
    <property type="entry name" value="AdoMet_MTases"/>
    <property type="match status" value="1"/>
</dbReference>
<name>A0A3S9Z7Q2_STRGD</name>
<dbReference type="Proteomes" id="UP000271291">
    <property type="component" value="Chromosome"/>
</dbReference>
<dbReference type="OrthoDB" id="3172472at2"/>
<reference evidence="3 5" key="1">
    <citation type="submission" date="2018-04" db="EMBL/GenBank/DDBJ databases">
        <title>Complete genome sequences of Streptomyces griseoviridis K61 and characterization of antagonistic properties of biological control agents.</title>
        <authorList>
            <person name="Mariita R.M."/>
            <person name="Sello J.K."/>
        </authorList>
    </citation>
    <scope>NUCLEOTIDE SEQUENCE [LARGE SCALE GENOMIC DNA]</scope>
    <source>
        <strain evidence="3 5">K61</strain>
    </source>
</reference>
<keyword evidence="2" id="KW-0808">Transferase</keyword>
<keyword evidence="5" id="KW-1185">Reference proteome</keyword>